<dbReference type="PANTHER" id="PTHR13318">
    <property type="entry name" value="PARTNER OF PAIRED, ISOFORM B-RELATED"/>
    <property type="match status" value="1"/>
</dbReference>
<name>A0A7R9KLS0_9ACAR</name>
<dbReference type="GO" id="GO:0031146">
    <property type="term" value="P:SCF-dependent proteasomal ubiquitin-dependent protein catabolic process"/>
    <property type="evidence" value="ECO:0007669"/>
    <property type="project" value="TreeGrafter"/>
</dbReference>
<dbReference type="InterPro" id="IPR032675">
    <property type="entry name" value="LRR_dom_sf"/>
</dbReference>
<dbReference type="EMBL" id="OC857434">
    <property type="protein sequence ID" value="CAD7625172.1"/>
    <property type="molecule type" value="Genomic_DNA"/>
</dbReference>
<dbReference type="EMBL" id="CAJPIZ010002859">
    <property type="protein sequence ID" value="CAG2105602.1"/>
    <property type="molecule type" value="Genomic_DNA"/>
</dbReference>
<dbReference type="Gene3D" id="3.80.10.10">
    <property type="entry name" value="Ribonuclease Inhibitor"/>
    <property type="match status" value="1"/>
</dbReference>
<dbReference type="OrthoDB" id="423607at2759"/>
<gene>
    <name evidence="2" type="ORF">OSB1V03_LOCUS5608</name>
</gene>
<dbReference type="SUPFAM" id="SSF52047">
    <property type="entry name" value="RNI-like"/>
    <property type="match status" value="1"/>
</dbReference>
<dbReference type="AlphaFoldDB" id="A0A7R9KLS0"/>
<protein>
    <recommendedName>
        <fullName evidence="1">F-box domain-containing protein</fullName>
    </recommendedName>
</protein>
<evidence type="ECO:0000313" key="3">
    <source>
        <dbReference type="Proteomes" id="UP000759131"/>
    </source>
</evidence>
<keyword evidence="3" id="KW-1185">Reference proteome</keyword>
<dbReference type="GO" id="GO:0019005">
    <property type="term" value="C:SCF ubiquitin ligase complex"/>
    <property type="evidence" value="ECO:0007669"/>
    <property type="project" value="TreeGrafter"/>
</dbReference>
<evidence type="ECO:0000259" key="1">
    <source>
        <dbReference type="Pfam" id="PF00646"/>
    </source>
</evidence>
<reference evidence="2" key="1">
    <citation type="submission" date="2020-11" db="EMBL/GenBank/DDBJ databases">
        <authorList>
            <person name="Tran Van P."/>
        </authorList>
    </citation>
    <scope>NUCLEOTIDE SEQUENCE</scope>
</reference>
<accession>A0A7R9KLS0</accession>
<organism evidence="2">
    <name type="scientific">Medioppia subpectinata</name>
    <dbReference type="NCBI Taxonomy" id="1979941"/>
    <lineage>
        <taxon>Eukaryota</taxon>
        <taxon>Metazoa</taxon>
        <taxon>Ecdysozoa</taxon>
        <taxon>Arthropoda</taxon>
        <taxon>Chelicerata</taxon>
        <taxon>Arachnida</taxon>
        <taxon>Acari</taxon>
        <taxon>Acariformes</taxon>
        <taxon>Sarcoptiformes</taxon>
        <taxon>Oribatida</taxon>
        <taxon>Brachypylina</taxon>
        <taxon>Oppioidea</taxon>
        <taxon>Oppiidae</taxon>
        <taxon>Medioppia</taxon>
    </lineage>
</organism>
<feature type="domain" description="F-box" evidence="1">
    <location>
        <begin position="31"/>
        <end position="66"/>
    </location>
</feature>
<dbReference type="Proteomes" id="UP000759131">
    <property type="component" value="Unassembled WGS sequence"/>
</dbReference>
<evidence type="ECO:0000313" key="2">
    <source>
        <dbReference type="EMBL" id="CAD7625172.1"/>
    </source>
</evidence>
<dbReference type="Pfam" id="PF00646">
    <property type="entry name" value="F-box"/>
    <property type="match status" value="1"/>
</dbReference>
<proteinExistence type="predicted"/>
<sequence length="435" mass="49844">MSGNSLSDIMDVLSHIMKGSVDLLGRRQTHITDLDEHSFHHILQYLSLFDVFLCRKVNKYFLRQIDAYLENCRQMTYNCKLNGDHFFNGEHVFNGRAFDSVVARMPNIRVMRFKRCPKMRSSLATTNYNIVSSLTNHLIMLNELHLTRCRSLDTKSLKLLVEWFPNLTHLTLSVYNETSVEIIAKGFANLKYFSLEDSVLEDYGNHLQHLGLKIHTFVAAVDHNNHKNSLITGLLNGNGRYLRALDMRIKVFDSDYTLFNTMGTEFNDLLSLKLVFQSKRTVDDNQMLSGLSGLSSLTHLHLEENRIYSNFQSVFEDNSMLSIMRNCRQLESLSLISGGKHAQTSSDDNNTATNFRSLTDASLSMIDQLLPNIRHLSLKSIDITDRTLSSIERLYKLKSLRLDSLAGLTFDGLQEFMTNATQINRLEVINCLNHK</sequence>
<dbReference type="InterPro" id="IPR001810">
    <property type="entry name" value="F-box_dom"/>
</dbReference>